<proteinExistence type="predicted"/>
<feature type="non-terminal residue" evidence="1">
    <location>
        <position position="302"/>
    </location>
</feature>
<evidence type="ECO:0000313" key="2">
    <source>
        <dbReference type="Proteomes" id="UP000006671"/>
    </source>
</evidence>
<dbReference type="GeneID" id="8860351"/>
<dbReference type="EMBL" id="GG739087">
    <property type="protein sequence ID" value="EFC35655.1"/>
    <property type="molecule type" value="Genomic_DNA"/>
</dbReference>
<gene>
    <name evidence="1" type="ORF">NAEGRDRAFT_76689</name>
</gene>
<keyword evidence="2" id="KW-1185">Reference proteome</keyword>
<dbReference type="Proteomes" id="UP000006671">
    <property type="component" value="Unassembled WGS sequence"/>
</dbReference>
<protein>
    <submittedName>
        <fullName evidence="1">Predicted protein</fullName>
    </submittedName>
</protein>
<dbReference type="KEGG" id="ngr:NAEGRDRAFT_76689"/>
<organism evidence="2">
    <name type="scientific">Naegleria gruberi</name>
    <name type="common">Amoeba</name>
    <dbReference type="NCBI Taxonomy" id="5762"/>
    <lineage>
        <taxon>Eukaryota</taxon>
        <taxon>Discoba</taxon>
        <taxon>Heterolobosea</taxon>
        <taxon>Tetramitia</taxon>
        <taxon>Eutetramitia</taxon>
        <taxon>Vahlkampfiidae</taxon>
        <taxon>Naegleria</taxon>
    </lineage>
</organism>
<dbReference type="RefSeq" id="XP_002668399.1">
    <property type="nucleotide sequence ID" value="XM_002668353.1"/>
</dbReference>
<dbReference type="AlphaFoldDB" id="D2W5J8"/>
<dbReference type="VEuPathDB" id="AmoebaDB:NAEGRDRAFT_76689"/>
<evidence type="ECO:0000313" key="1">
    <source>
        <dbReference type="EMBL" id="EFC35655.1"/>
    </source>
</evidence>
<dbReference type="InParanoid" id="D2W5J8"/>
<reference evidence="1 2" key="1">
    <citation type="journal article" date="2010" name="Cell">
        <title>The genome of Naegleria gruberi illuminates early eukaryotic versatility.</title>
        <authorList>
            <person name="Fritz-Laylin L.K."/>
            <person name="Prochnik S.E."/>
            <person name="Ginger M.L."/>
            <person name="Dacks J.B."/>
            <person name="Carpenter M.L."/>
            <person name="Field M.C."/>
            <person name="Kuo A."/>
            <person name="Paredez A."/>
            <person name="Chapman J."/>
            <person name="Pham J."/>
            <person name="Shu S."/>
            <person name="Neupane R."/>
            <person name="Cipriano M."/>
            <person name="Mancuso J."/>
            <person name="Tu H."/>
            <person name="Salamov A."/>
            <person name="Lindquist E."/>
            <person name="Shapiro H."/>
            <person name="Lucas S."/>
            <person name="Grigoriev I.V."/>
            <person name="Cande W.Z."/>
            <person name="Fulton C."/>
            <person name="Rokhsar D.S."/>
            <person name="Dawson S.C."/>
        </authorList>
    </citation>
    <scope>NUCLEOTIDE SEQUENCE [LARGE SCALE GENOMIC DNA]</scope>
    <source>
        <strain evidence="1 2">NEG-M</strain>
    </source>
</reference>
<sequence length="302" mass="35863">MNEPKLNEYITVPLVFICFSSSSESSSPLNYYFLEKEFNGKRNDHVSYAICLRKRLYFWEDEFDQGMIINMKVQLIKLLTIQQHDYGKFEKFNFEELSNIEMKFERVDFKFSKPMFNEHPSTNGGTRKEIDYYCGVRAFRITIELDQKDISKSIVKIREINSIFEIEYNPFCDMNHFVDEPFLQHDMCMNLIVDADDKTLLIEPNLLSENSKQRLIGNPVKIPPMPFDSLLLHATILSRLDESNEKVLMIHYRDTAKKYRHLVRRISFEDNNGKLVGKLGKCELHNYFKYFNEKVRIISHCR</sequence>
<accession>D2W5J8</accession>
<name>D2W5J8_NAEGR</name>